<evidence type="ECO:0000256" key="15">
    <source>
        <dbReference type="RuleBase" id="RU003427"/>
    </source>
</evidence>
<dbReference type="InterPro" id="IPR048182">
    <property type="entry name" value="Malolactic_enz"/>
</dbReference>
<keyword evidence="5 14" id="KW-0479">Metal-binding</keyword>
<dbReference type="GO" id="GO:0006108">
    <property type="term" value="P:malate metabolic process"/>
    <property type="evidence" value="ECO:0007669"/>
    <property type="project" value="TreeGrafter"/>
</dbReference>
<comment type="cofactor">
    <cofactor evidence="2">
        <name>Mn(2+)</name>
        <dbReference type="ChEBI" id="CHEBI:29035"/>
    </cofactor>
</comment>
<dbReference type="NCBIfam" id="NF010052">
    <property type="entry name" value="PRK13529.1"/>
    <property type="match status" value="1"/>
</dbReference>
<dbReference type="RefSeq" id="WP_006789256.1">
    <property type="nucleotide sequence ID" value="NZ_JH417567.1"/>
</dbReference>
<evidence type="ECO:0000256" key="2">
    <source>
        <dbReference type="ARBA" id="ARBA00001936"/>
    </source>
</evidence>
<dbReference type="GO" id="GO:0051287">
    <property type="term" value="F:NAD binding"/>
    <property type="evidence" value="ECO:0007669"/>
    <property type="project" value="InterPro"/>
</dbReference>
<keyword evidence="7" id="KW-0464">Manganese</keyword>
<name>G9YF61_9FIRM</name>
<dbReference type="GO" id="GO:0004470">
    <property type="term" value="F:malic enzyme activity"/>
    <property type="evidence" value="ECO:0007669"/>
    <property type="project" value="InterPro"/>
</dbReference>
<feature type="domain" description="Malic enzyme NAD-binding" evidence="16">
    <location>
        <begin position="261"/>
        <end position="517"/>
    </location>
</feature>
<evidence type="ECO:0000259" key="16">
    <source>
        <dbReference type="SMART" id="SM00919"/>
    </source>
</evidence>
<evidence type="ECO:0000256" key="10">
    <source>
        <dbReference type="ARBA" id="ARBA00066983"/>
    </source>
</evidence>
<dbReference type="HOGENOM" id="CLU_011405_5_2_9"/>
<evidence type="ECO:0000256" key="7">
    <source>
        <dbReference type="ARBA" id="ARBA00023211"/>
    </source>
</evidence>
<dbReference type="PATRIC" id="fig|861450.3.peg.258"/>
<dbReference type="InterPro" id="IPR012302">
    <property type="entry name" value="Malic_NAD-bd"/>
</dbReference>
<dbReference type="SUPFAM" id="SSF51735">
    <property type="entry name" value="NAD(P)-binding Rossmann-fold domains"/>
    <property type="match status" value="1"/>
</dbReference>
<keyword evidence="6" id="KW-0520">NAD</keyword>
<dbReference type="GO" id="GO:0043464">
    <property type="term" value="P:malolactic fermentation"/>
    <property type="evidence" value="ECO:0007669"/>
    <property type="project" value="InterPro"/>
</dbReference>
<evidence type="ECO:0000256" key="13">
    <source>
        <dbReference type="PIRSR" id="PIRSR000106-2"/>
    </source>
</evidence>
<feature type="domain" description="Malic enzyme N-terminal" evidence="17">
    <location>
        <begin position="69"/>
        <end position="251"/>
    </location>
</feature>
<dbReference type="PROSITE" id="PS00331">
    <property type="entry name" value="MALIC_ENZYMES"/>
    <property type="match status" value="1"/>
</dbReference>
<feature type="binding site" evidence="13">
    <location>
        <position position="405"/>
    </location>
    <ligand>
        <name>(S)-malate</name>
        <dbReference type="ChEBI" id="CHEBI:15589"/>
    </ligand>
</feature>
<dbReference type="Pfam" id="PF00390">
    <property type="entry name" value="malic"/>
    <property type="match status" value="1"/>
</dbReference>
<evidence type="ECO:0000313" key="19">
    <source>
        <dbReference type="Proteomes" id="UP000005481"/>
    </source>
</evidence>
<dbReference type="EC" id="4.1.1.101" evidence="10"/>
<dbReference type="InterPro" id="IPR012301">
    <property type="entry name" value="Malic_N_dom"/>
</dbReference>
<sequence>MKKTGYDLLNDPFLNKGTAFTDEERKEYGLVGLLPPRVQSLEEQAQQAYEHICRKDAGIEKRRFLMQLFDTNRTLFYKVFSEHVAEFMPVVYDPVIAENIEEYSELFVNPQNAVFLSIDRPEDIEESLKSGAAGRDIRLVVVSDAEEILGIGDWGTNGVDISVGKLMVYTAAAGVNPEQVLPVILDCGTNRKALLDDSLYLGNRHERVTGEKYYDFLQSFVETVERLFPKLYLHFEDFGRDHAAALLQKYNKIYPVFNDDIQGTGIITLAGILGGLEISKEKLIDQVYMCFGAGTAGCGIARRVYSEMVAQGLSPEEAKKHFYLVDRQGLLFDDTPGLTPEQKEFTRKREEFVNSHELTTLEAAVKAVNPTVLVGTSTVPGAFTESIVRHMADTTKRPFIFPLSNPTKLAEAKAENLIEWTDGRGLVATGIPAAPVMYKGIMYYIGQANNALIYPGLGLGVLASEAKLLTDEMISAAAHSLGGIIDTTQPGAATLPPVDKLTEFSHTVAVAVAKEAVRTGQSKFSEAEALHNVDTLKWFPEEVVP</sequence>
<dbReference type="Proteomes" id="UP000005481">
    <property type="component" value="Unassembled WGS sequence"/>
</dbReference>
<comment type="cofactor">
    <cofactor evidence="14">
        <name>Mg(2+)</name>
        <dbReference type="ChEBI" id="CHEBI:18420"/>
    </cofactor>
    <cofactor evidence="14">
        <name>Mn(2+)</name>
        <dbReference type="ChEBI" id="CHEBI:29035"/>
    </cofactor>
    <text evidence="14">Divalent metal cations. Prefers magnesium or manganese.</text>
</comment>
<dbReference type="SMART" id="SM00919">
    <property type="entry name" value="Malic_M"/>
    <property type="match status" value="1"/>
</dbReference>
<organism evidence="18 19">
    <name type="scientific">Anaeroglobus geminatus F0357</name>
    <dbReference type="NCBI Taxonomy" id="861450"/>
    <lineage>
        <taxon>Bacteria</taxon>
        <taxon>Bacillati</taxon>
        <taxon>Bacillota</taxon>
        <taxon>Negativicutes</taxon>
        <taxon>Veillonellales</taxon>
        <taxon>Veillonellaceae</taxon>
        <taxon>Anaeroglobus</taxon>
    </lineage>
</organism>
<dbReference type="STRING" id="861450.HMPREF0080_00271"/>
<evidence type="ECO:0000256" key="3">
    <source>
        <dbReference type="ARBA" id="ARBA00008785"/>
    </source>
</evidence>
<dbReference type="GO" id="GO:0016616">
    <property type="term" value="F:oxidoreductase activity, acting on the CH-OH group of donors, NAD or NADP as acceptor"/>
    <property type="evidence" value="ECO:0007669"/>
    <property type="project" value="InterPro"/>
</dbReference>
<evidence type="ECO:0000256" key="4">
    <source>
        <dbReference type="ARBA" id="ARBA00011738"/>
    </source>
</evidence>
<feature type="active site" description="Proton acceptor" evidence="12">
    <location>
        <position position="165"/>
    </location>
</feature>
<comment type="caution">
    <text evidence="18">The sequence shown here is derived from an EMBL/GenBank/DDBJ whole genome shotgun (WGS) entry which is preliminary data.</text>
</comment>
<feature type="active site" description="Proton donor" evidence="12">
    <location>
        <position position="92"/>
    </location>
</feature>
<evidence type="ECO:0000256" key="9">
    <source>
        <dbReference type="ARBA" id="ARBA00051739"/>
    </source>
</evidence>
<dbReference type="NCBIfam" id="NF041582">
    <property type="entry name" value="malolactic"/>
    <property type="match status" value="1"/>
</dbReference>
<reference evidence="18 19" key="1">
    <citation type="submission" date="2011-08" db="EMBL/GenBank/DDBJ databases">
        <authorList>
            <person name="Weinstock G."/>
            <person name="Sodergren E."/>
            <person name="Clifton S."/>
            <person name="Fulton L."/>
            <person name="Fulton B."/>
            <person name="Courtney L."/>
            <person name="Fronick C."/>
            <person name="Harrison M."/>
            <person name="Strong C."/>
            <person name="Farmer C."/>
            <person name="Delahaunty K."/>
            <person name="Markovic C."/>
            <person name="Hall O."/>
            <person name="Minx P."/>
            <person name="Tomlinson C."/>
            <person name="Mitreva M."/>
            <person name="Hou S."/>
            <person name="Chen J."/>
            <person name="Wollam A."/>
            <person name="Pepin K.H."/>
            <person name="Johnson M."/>
            <person name="Bhonagiri V."/>
            <person name="Zhang X."/>
            <person name="Suruliraj S."/>
            <person name="Warren W."/>
            <person name="Chinwalla A."/>
            <person name="Mardis E.R."/>
            <person name="Wilson R.K."/>
        </authorList>
    </citation>
    <scope>NUCLEOTIDE SEQUENCE [LARGE SCALE GENOMIC DNA]</scope>
    <source>
        <strain evidence="18 19">F0357</strain>
    </source>
</reference>
<dbReference type="OrthoDB" id="3314528at2"/>
<dbReference type="Pfam" id="PF03949">
    <property type="entry name" value="Malic_M"/>
    <property type="match status" value="1"/>
</dbReference>
<evidence type="ECO:0000256" key="1">
    <source>
        <dbReference type="ARBA" id="ARBA00001911"/>
    </source>
</evidence>
<dbReference type="InterPro" id="IPR001891">
    <property type="entry name" value="Malic_OxRdtase"/>
</dbReference>
<dbReference type="SMART" id="SM01274">
    <property type="entry name" value="malic"/>
    <property type="match status" value="1"/>
</dbReference>
<evidence type="ECO:0000256" key="11">
    <source>
        <dbReference type="ARBA" id="ARBA00074565"/>
    </source>
</evidence>
<gene>
    <name evidence="18" type="ORF">HMPREF0080_00271</name>
</gene>
<accession>G9YF61</accession>
<dbReference type="SUPFAM" id="SSF53223">
    <property type="entry name" value="Aminoacid dehydrogenase-like, N-terminal domain"/>
    <property type="match status" value="1"/>
</dbReference>
<comment type="subunit">
    <text evidence="4">Homodimer.</text>
</comment>
<comment type="catalytic activity">
    <reaction evidence="9">
        <text>(S)-malate + H(+) = (S)-lactate + CO2</text>
        <dbReference type="Rhea" id="RHEA:46276"/>
        <dbReference type="ChEBI" id="CHEBI:15378"/>
        <dbReference type="ChEBI" id="CHEBI:15589"/>
        <dbReference type="ChEBI" id="CHEBI:16526"/>
        <dbReference type="ChEBI" id="CHEBI:16651"/>
        <dbReference type="EC" id="4.1.1.101"/>
    </reaction>
</comment>
<dbReference type="InterPro" id="IPR036291">
    <property type="entry name" value="NAD(P)-bd_dom_sf"/>
</dbReference>
<feature type="binding site" evidence="14">
    <location>
        <position position="237"/>
    </location>
    <ligand>
        <name>a divalent metal cation</name>
        <dbReference type="ChEBI" id="CHEBI:60240"/>
    </ligand>
</feature>
<dbReference type="PRINTS" id="PR00072">
    <property type="entry name" value="MALOXRDTASE"/>
</dbReference>
<evidence type="ECO:0000256" key="12">
    <source>
        <dbReference type="PIRSR" id="PIRSR000106-1"/>
    </source>
</evidence>
<feature type="binding site" evidence="14">
    <location>
        <position position="260"/>
    </location>
    <ligand>
        <name>a divalent metal cation</name>
        <dbReference type="ChEBI" id="CHEBI:60240"/>
    </ligand>
</feature>
<keyword evidence="19" id="KW-1185">Reference proteome</keyword>
<dbReference type="Gene3D" id="3.40.50.720">
    <property type="entry name" value="NAD(P)-binding Rossmann-like Domain"/>
    <property type="match status" value="1"/>
</dbReference>
<feature type="binding site" evidence="13">
    <location>
        <position position="449"/>
    </location>
    <ligand>
        <name>(S)-malate</name>
        <dbReference type="ChEBI" id="CHEBI:15589"/>
    </ligand>
</feature>
<dbReference type="PIRSF" id="PIRSF000106">
    <property type="entry name" value="ME"/>
    <property type="match status" value="1"/>
</dbReference>
<evidence type="ECO:0000313" key="18">
    <source>
        <dbReference type="EMBL" id="EHM43396.1"/>
    </source>
</evidence>
<dbReference type="eggNOG" id="COG0281">
    <property type="taxonomic scope" value="Bacteria"/>
</dbReference>
<dbReference type="EMBL" id="AGCJ01000009">
    <property type="protein sequence ID" value="EHM43396.1"/>
    <property type="molecule type" value="Genomic_DNA"/>
</dbReference>
<feature type="binding site" evidence="14">
    <location>
        <position position="236"/>
    </location>
    <ligand>
        <name>a divalent metal cation</name>
        <dbReference type="ChEBI" id="CHEBI:60240"/>
    </ligand>
</feature>
<keyword evidence="8" id="KW-0456">Lyase</keyword>
<dbReference type="AlphaFoldDB" id="G9YF61"/>
<protein>
    <recommendedName>
        <fullName evidence="11">Malolactic enzyme</fullName>
        <ecNumber evidence="10">4.1.1.101</ecNumber>
    </recommendedName>
</protein>
<comment type="cofactor">
    <cofactor evidence="1">
        <name>NAD(+)</name>
        <dbReference type="ChEBI" id="CHEBI:57540"/>
    </cofactor>
</comment>
<proteinExistence type="inferred from homology"/>
<dbReference type="GO" id="GO:0030145">
    <property type="term" value="F:manganese ion binding"/>
    <property type="evidence" value="ECO:0007669"/>
    <property type="project" value="UniProtKB-ARBA"/>
</dbReference>
<dbReference type="Gene3D" id="3.40.50.10380">
    <property type="entry name" value="Malic enzyme, N-terminal domain"/>
    <property type="match status" value="1"/>
</dbReference>
<dbReference type="PANTHER" id="PTHR23406">
    <property type="entry name" value="MALIC ENZYME-RELATED"/>
    <property type="match status" value="1"/>
</dbReference>
<evidence type="ECO:0000256" key="14">
    <source>
        <dbReference type="PIRSR" id="PIRSR000106-3"/>
    </source>
</evidence>
<comment type="similarity">
    <text evidence="3 15">Belongs to the malic enzymes family.</text>
</comment>
<evidence type="ECO:0000256" key="5">
    <source>
        <dbReference type="ARBA" id="ARBA00022723"/>
    </source>
</evidence>
<evidence type="ECO:0000256" key="6">
    <source>
        <dbReference type="ARBA" id="ARBA00023027"/>
    </source>
</evidence>
<dbReference type="InterPro" id="IPR046346">
    <property type="entry name" value="Aminoacid_DH-like_N_sf"/>
</dbReference>
<dbReference type="FunFam" id="3.40.50.10380:FF:000001">
    <property type="entry name" value="NAD-dependent malic enzyme"/>
    <property type="match status" value="1"/>
</dbReference>
<dbReference type="PANTHER" id="PTHR23406:SF34">
    <property type="entry name" value="NAD-DEPENDENT MALIC ENZYME, MITOCHONDRIAL"/>
    <property type="match status" value="1"/>
</dbReference>
<dbReference type="InterPro" id="IPR015884">
    <property type="entry name" value="Malic_enzyme_CS"/>
</dbReference>
<dbReference type="InterPro" id="IPR037062">
    <property type="entry name" value="Malic_N_dom_sf"/>
</dbReference>
<evidence type="ECO:0000259" key="17">
    <source>
        <dbReference type="SMART" id="SM01274"/>
    </source>
</evidence>
<evidence type="ECO:0000256" key="8">
    <source>
        <dbReference type="ARBA" id="ARBA00023239"/>
    </source>
</evidence>
<dbReference type="GO" id="GO:0043883">
    <property type="term" value="F:malolactic enzyme activity"/>
    <property type="evidence" value="ECO:0007669"/>
    <property type="project" value="UniProtKB-EC"/>
</dbReference>
<dbReference type="FunFam" id="3.40.50.720:FF:000182">
    <property type="entry name" value="NAD-dependent malic enzyme"/>
    <property type="match status" value="1"/>
</dbReference>
<dbReference type="GO" id="GO:0005829">
    <property type="term" value="C:cytosol"/>
    <property type="evidence" value="ECO:0007669"/>
    <property type="project" value="TreeGrafter"/>
</dbReference>